<dbReference type="InterPro" id="IPR054612">
    <property type="entry name" value="Phage_capsid-like_C"/>
</dbReference>
<dbReference type="SUPFAM" id="SSF56563">
    <property type="entry name" value="Major capsid protein gp5"/>
    <property type="match status" value="1"/>
</dbReference>
<dbReference type="AlphaFoldDB" id="X1AHU6"/>
<feature type="non-terminal residue" evidence="4">
    <location>
        <position position="205"/>
    </location>
</feature>
<comment type="subcellular location">
    <subcellularLocation>
        <location evidence="1">Virion</location>
    </subcellularLocation>
</comment>
<dbReference type="EMBL" id="BART01013875">
    <property type="protein sequence ID" value="GAG82190.1"/>
    <property type="molecule type" value="Genomic_DNA"/>
</dbReference>
<dbReference type="InterPro" id="IPR024455">
    <property type="entry name" value="Phage_capsid"/>
</dbReference>
<gene>
    <name evidence="4" type="ORF">S01H4_28091</name>
</gene>
<evidence type="ECO:0000259" key="3">
    <source>
        <dbReference type="Pfam" id="PF05065"/>
    </source>
</evidence>
<name>X1AHU6_9ZZZZ</name>
<protein>
    <recommendedName>
        <fullName evidence="3">Phage capsid-like C-terminal domain-containing protein</fullName>
    </recommendedName>
</protein>
<dbReference type="GO" id="GO:0044423">
    <property type="term" value="C:virion component"/>
    <property type="evidence" value="ECO:0007669"/>
    <property type="project" value="UniProtKB-KW"/>
</dbReference>
<reference evidence="4" key="1">
    <citation type="journal article" date="2014" name="Front. Microbiol.">
        <title>High frequency of phylogenetically diverse reductive dehalogenase-homologous genes in deep subseafloor sedimentary metagenomes.</title>
        <authorList>
            <person name="Kawai M."/>
            <person name="Futagami T."/>
            <person name="Toyoda A."/>
            <person name="Takaki Y."/>
            <person name="Nishi S."/>
            <person name="Hori S."/>
            <person name="Arai W."/>
            <person name="Tsubouchi T."/>
            <person name="Morono Y."/>
            <person name="Uchiyama I."/>
            <person name="Ito T."/>
            <person name="Fujiyama A."/>
            <person name="Inagaki F."/>
            <person name="Takami H."/>
        </authorList>
    </citation>
    <scope>NUCLEOTIDE SEQUENCE</scope>
    <source>
        <strain evidence="4">Expedition CK06-06</strain>
    </source>
</reference>
<keyword evidence="2" id="KW-0946">Virion</keyword>
<organism evidence="4">
    <name type="scientific">marine sediment metagenome</name>
    <dbReference type="NCBI Taxonomy" id="412755"/>
    <lineage>
        <taxon>unclassified sequences</taxon>
        <taxon>metagenomes</taxon>
        <taxon>ecological metagenomes</taxon>
    </lineage>
</organism>
<feature type="domain" description="Phage capsid-like C-terminal" evidence="3">
    <location>
        <begin position="21"/>
        <end position="180"/>
    </location>
</feature>
<feature type="non-terminal residue" evidence="4">
    <location>
        <position position="1"/>
    </location>
</feature>
<accession>X1AHU6</accession>
<dbReference type="NCBIfam" id="TIGR01554">
    <property type="entry name" value="major_cap_HK97"/>
    <property type="match status" value="1"/>
</dbReference>
<sequence>QNSPLHEILQREIKTTAGGTGLVATEQLPQNFIEALRNKTKVIGLGALTLSGLVGDIAIGKQSGVATAYWVAEGGDVSESDSAYTVLPMAPKTVGAATPYSRQMLMQSNPSIDILVMSDLATVLALAFDLAAIDGTGANNQPTGVLNTNGIGSVIGTTLGWDAVVEFETDVNAANADIASMAYLTAAVVGGIRFFLVFHPALWHV</sequence>
<evidence type="ECO:0000256" key="1">
    <source>
        <dbReference type="ARBA" id="ARBA00004328"/>
    </source>
</evidence>
<evidence type="ECO:0000313" key="4">
    <source>
        <dbReference type="EMBL" id="GAG82190.1"/>
    </source>
</evidence>
<evidence type="ECO:0000256" key="2">
    <source>
        <dbReference type="ARBA" id="ARBA00022844"/>
    </source>
</evidence>
<proteinExistence type="predicted"/>
<dbReference type="Pfam" id="PF05065">
    <property type="entry name" value="Phage_capsid"/>
    <property type="match status" value="1"/>
</dbReference>
<dbReference type="Gene3D" id="3.30.2400.10">
    <property type="entry name" value="Major capsid protein gp5"/>
    <property type="match status" value="1"/>
</dbReference>
<comment type="caution">
    <text evidence="4">The sequence shown here is derived from an EMBL/GenBank/DDBJ whole genome shotgun (WGS) entry which is preliminary data.</text>
</comment>